<accession>A0ACB5RW05</accession>
<dbReference type="EMBL" id="BSXG01000015">
    <property type="protein sequence ID" value="GME24750.1"/>
    <property type="molecule type" value="Genomic_DNA"/>
</dbReference>
<organism evidence="1 2">
    <name type="scientific">Neofusicoccum parvum</name>
    <dbReference type="NCBI Taxonomy" id="310453"/>
    <lineage>
        <taxon>Eukaryota</taxon>
        <taxon>Fungi</taxon>
        <taxon>Dikarya</taxon>
        <taxon>Ascomycota</taxon>
        <taxon>Pezizomycotina</taxon>
        <taxon>Dothideomycetes</taxon>
        <taxon>Dothideomycetes incertae sedis</taxon>
        <taxon>Botryosphaeriales</taxon>
        <taxon>Botryosphaeriaceae</taxon>
        <taxon>Neofusicoccum</taxon>
    </lineage>
</organism>
<proteinExistence type="predicted"/>
<evidence type="ECO:0000313" key="2">
    <source>
        <dbReference type="Proteomes" id="UP001165186"/>
    </source>
</evidence>
<keyword evidence="2" id="KW-1185">Reference proteome</keyword>
<dbReference type="Proteomes" id="UP001165186">
    <property type="component" value="Unassembled WGS sequence"/>
</dbReference>
<sequence length="150" mass="16380">MYQFSWPGATFWPFSSTTSISTGSAARSSASSVAAALLLFLLAPLPRVQSIPQTLPHARDRCTELKARHLQGNDLIVANATFVDAYALNVSGTLNVLPLCRLASQLAYGSNDTLNFEVWMPHDVEYNGRYLAVGTLSCTMQPGNEQRCHM</sequence>
<name>A0ACB5RW05_9PEZI</name>
<protein>
    <submittedName>
        <fullName evidence="1">Tannase and feruloyl esterase</fullName>
    </submittedName>
</protein>
<gene>
    <name evidence="1" type="primary">g5891</name>
    <name evidence="1" type="ORF">NpPPO83_00005891</name>
</gene>
<reference evidence="1" key="1">
    <citation type="submission" date="2024-09" db="EMBL/GenBank/DDBJ databases">
        <title>Draft Genome Sequences of Neofusicoccum parvum.</title>
        <authorList>
            <person name="Ashida A."/>
            <person name="Camagna M."/>
            <person name="Tanaka A."/>
            <person name="Takemoto D."/>
        </authorList>
    </citation>
    <scope>NUCLEOTIDE SEQUENCE</scope>
    <source>
        <strain evidence="1">PPO83</strain>
    </source>
</reference>
<comment type="caution">
    <text evidence="1">The sequence shown here is derived from an EMBL/GenBank/DDBJ whole genome shotgun (WGS) entry which is preliminary data.</text>
</comment>
<evidence type="ECO:0000313" key="1">
    <source>
        <dbReference type="EMBL" id="GME24750.1"/>
    </source>
</evidence>